<dbReference type="PANTHER" id="PTHR16024">
    <property type="entry name" value="XK-RELATED PROTEIN"/>
    <property type="match status" value="1"/>
</dbReference>
<dbReference type="Proteomes" id="UP000440578">
    <property type="component" value="Unassembled WGS sequence"/>
</dbReference>
<organism evidence="8 9">
    <name type="scientific">Amphibalanus amphitrite</name>
    <name type="common">Striped barnacle</name>
    <name type="synonym">Balanus amphitrite</name>
    <dbReference type="NCBI Taxonomy" id="1232801"/>
    <lineage>
        <taxon>Eukaryota</taxon>
        <taxon>Metazoa</taxon>
        <taxon>Ecdysozoa</taxon>
        <taxon>Arthropoda</taxon>
        <taxon>Crustacea</taxon>
        <taxon>Multicrustacea</taxon>
        <taxon>Cirripedia</taxon>
        <taxon>Thoracica</taxon>
        <taxon>Thoracicalcarea</taxon>
        <taxon>Balanomorpha</taxon>
        <taxon>Balanoidea</taxon>
        <taxon>Balanidae</taxon>
        <taxon>Amphibalaninae</taxon>
        <taxon>Amphibalanus</taxon>
    </lineage>
</organism>
<dbReference type="EMBL" id="VIIS01000242">
    <property type="protein sequence ID" value="KAF0311346.1"/>
    <property type="molecule type" value="Genomic_DNA"/>
</dbReference>
<comment type="subcellular location">
    <subcellularLocation>
        <location evidence="1">Cell membrane</location>
        <topology evidence="1">Multi-pass membrane protein</topology>
    </subcellularLocation>
    <subcellularLocation>
        <location evidence="7">Membrane</location>
        <topology evidence="7">Multi-pass membrane protein</topology>
    </subcellularLocation>
</comment>
<sequence>MYVIGIGSYIGTFAMNINSLVNYASSDEWWYFSILLTAVVLPQVPINLFSFWWYRNDSGECYVSWPNTVGHCLLLAVPIRMGEIGKIACRTRSKEKGASYYHRFFLAQADLSFLRLVAVYAGSASQLVVKIYKLLSNWTGVESALLEMVFGALVLVSLALSTFSMGQHCRSHRHDKQELSYASTVLQVLYRICFLASRVFALACLFHLGITYGICVCVGAFIVCIIWFHFMETEFTENWKQERFYHALMAYLHIFGMFNVKDDPARYRYAFYYSVSFFVEALVYAVYALGTGRTFVCLFPGLFLVGLLCHGLEHECFHPGGRLYMKRAPAEWENVCEECAAEASDSAAKERAVAAEAL</sequence>
<dbReference type="Pfam" id="PF09815">
    <property type="entry name" value="XK-related"/>
    <property type="match status" value="1"/>
</dbReference>
<dbReference type="GO" id="GO:0005886">
    <property type="term" value="C:plasma membrane"/>
    <property type="evidence" value="ECO:0007669"/>
    <property type="project" value="UniProtKB-SubCell"/>
</dbReference>
<protein>
    <recommendedName>
        <fullName evidence="7">XK-related protein</fullName>
    </recommendedName>
</protein>
<feature type="transmembrane region" description="Helical" evidence="7">
    <location>
        <begin position="144"/>
        <end position="163"/>
    </location>
</feature>
<evidence type="ECO:0000256" key="5">
    <source>
        <dbReference type="ARBA" id="ARBA00022989"/>
    </source>
</evidence>
<dbReference type="InterPro" id="IPR018629">
    <property type="entry name" value="XK-rel"/>
</dbReference>
<feature type="transmembrane region" description="Helical" evidence="7">
    <location>
        <begin position="269"/>
        <end position="287"/>
    </location>
</feature>
<keyword evidence="4 7" id="KW-0812">Transmembrane</keyword>
<reference evidence="8 9" key="1">
    <citation type="submission" date="2019-07" db="EMBL/GenBank/DDBJ databases">
        <title>Draft genome assembly of a fouling barnacle, Amphibalanus amphitrite (Darwin, 1854): The first reference genome for Thecostraca.</title>
        <authorList>
            <person name="Kim W."/>
        </authorList>
    </citation>
    <scope>NUCLEOTIDE SEQUENCE [LARGE SCALE GENOMIC DNA]</scope>
    <source>
        <strain evidence="8">SNU_AA5</strain>
        <tissue evidence="8">Soma without cirri and trophi</tissue>
    </source>
</reference>
<dbReference type="AlphaFoldDB" id="A0A6A4WV36"/>
<comment type="similarity">
    <text evidence="2 7">Belongs to the XK family.</text>
</comment>
<evidence type="ECO:0000256" key="6">
    <source>
        <dbReference type="ARBA" id="ARBA00023136"/>
    </source>
</evidence>
<feature type="transmembrane region" description="Helical" evidence="7">
    <location>
        <begin position="113"/>
        <end position="132"/>
    </location>
</feature>
<dbReference type="PANTHER" id="PTHR16024:SF6">
    <property type="entry name" value="XK-RELATED PROTEIN"/>
    <property type="match status" value="1"/>
</dbReference>
<keyword evidence="5 7" id="KW-1133">Transmembrane helix</keyword>
<keyword evidence="3" id="KW-1003">Cell membrane</keyword>
<accession>A0A6A4WV36</accession>
<evidence type="ECO:0000256" key="2">
    <source>
        <dbReference type="ARBA" id="ARBA00008789"/>
    </source>
</evidence>
<evidence type="ECO:0000256" key="7">
    <source>
        <dbReference type="RuleBase" id="RU910716"/>
    </source>
</evidence>
<proteinExistence type="inferred from homology"/>
<evidence type="ECO:0000256" key="1">
    <source>
        <dbReference type="ARBA" id="ARBA00004651"/>
    </source>
</evidence>
<dbReference type="InterPro" id="IPR050895">
    <property type="entry name" value="XK-related_scramblase"/>
</dbReference>
<name>A0A6A4WV36_AMPAM</name>
<evidence type="ECO:0000313" key="9">
    <source>
        <dbReference type="Proteomes" id="UP000440578"/>
    </source>
</evidence>
<gene>
    <name evidence="8" type="primary">XKR7</name>
    <name evidence="8" type="ORF">FJT64_017801</name>
</gene>
<keyword evidence="6 7" id="KW-0472">Membrane</keyword>
<evidence type="ECO:0000256" key="4">
    <source>
        <dbReference type="ARBA" id="ARBA00022692"/>
    </source>
</evidence>
<comment type="caution">
    <text evidence="8">The sequence shown here is derived from an EMBL/GenBank/DDBJ whole genome shotgun (WGS) entry which is preliminary data.</text>
</comment>
<evidence type="ECO:0000313" key="8">
    <source>
        <dbReference type="EMBL" id="KAF0311346.1"/>
    </source>
</evidence>
<feature type="transmembrane region" description="Helical" evidence="7">
    <location>
        <begin position="199"/>
        <end position="231"/>
    </location>
</feature>
<keyword evidence="9" id="KW-1185">Reference proteome</keyword>
<evidence type="ECO:0000256" key="3">
    <source>
        <dbReference type="ARBA" id="ARBA00022475"/>
    </source>
</evidence>
<feature type="transmembrane region" description="Helical" evidence="7">
    <location>
        <begin position="29"/>
        <end position="54"/>
    </location>
</feature>
<dbReference type="OrthoDB" id="5984008at2759"/>